<dbReference type="PANTHER" id="PTHR30469">
    <property type="entry name" value="MULTIDRUG RESISTANCE PROTEIN MDTA"/>
    <property type="match status" value="1"/>
</dbReference>
<dbReference type="Gene3D" id="2.40.30.170">
    <property type="match status" value="1"/>
</dbReference>
<evidence type="ECO:0000259" key="3">
    <source>
        <dbReference type="Pfam" id="PF25917"/>
    </source>
</evidence>
<dbReference type="Pfam" id="PF25917">
    <property type="entry name" value="BSH_RND"/>
    <property type="match status" value="1"/>
</dbReference>
<dbReference type="RefSeq" id="WP_350936240.1">
    <property type="nucleotide sequence ID" value="NZ_JAYWLC010000005.1"/>
</dbReference>
<keyword evidence="2" id="KW-1133">Transmembrane helix</keyword>
<dbReference type="InterPro" id="IPR058792">
    <property type="entry name" value="Beta-barrel_RND_2"/>
</dbReference>
<protein>
    <submittedName>
        <fullName evidence="5">Efflux RND transporter periplasmic adaptor subunit</fullName>
    </submittedName>
</protein>
<keyword evidence="2" id="KW-0472">Membrane</keyword>
<evidence type="ECO:0000256" key="2">
    <source>
        <dbReference type="SAM" id="Phobius"/>
    </source>
</evidence>
<evidence type="ECO:0000313" key="6">
    <source>
        <dbReference type="Proteomes" id="UP001438953"/>
    </source>
</evidence>
<gene>
    <name evidence="5" type="ORF">VSX56_07990</name>
</gene>
<keyword evidence="2" id="KW-0812">Transmembrane</keyword>
<dbReference type="Gene3D" id="2.40.420.20">
    <property type="match status" value="1"/>
</dbReference>
<dbReference type="InterPro" id="IPR006143">
    <property type="entry name" value="RND_pump_MFP"/>
</dbReference>
<accession>A0ABV1SFP0</accession>
<dbReference type="NCBIfam" id="TIGR01730">
    <property type="entry name" value="RND_mfp"/>
    <property type="match status" value="1"/>
</dbReference>
<reference evidence="5 6" key="1">
    <citation type="submission" date="2024-01" db="EMBL/GenBank/DDBJ databases">
        <authorList>
            <person name="Deng Y."/>
            <person name="Su J."/>
        </authorList>
    </citation>
    <scope>NUCLEOTIDE SEQUENCE [LARGE SCALE GENOMIC DNA]</scope>
    <source>
        <strain evidence="5 6">CPCC 100088</strain>
    </source>
</reference>
<comment type="caution">
    <text evidence="5">The sequence shown here is derived from an EMBL/GenBank/DDBJ whole genome shotgun (WGS) entry which is preliminary data.</text>
</comment>
<keyword evidence="6" id="KW-1185">Reference proteome</keyword>
<evidence type="ECO:0000256" key="1">
    <source>
        <dbReference type="ARBA" id="ARBA00009477"/>
    </source>
</evidence>
<feature type="domain" description="Multidrug resistance protein MdtA-like barrel-sandwich hybrid" evidence="3">
    <location>
        <begin position="80"/>
        <end position="195"/>
    </location>
</feature>
<feature type="transmembrane region" description="Helical" evidence="2">
    <location>
        <begin position="6"/>
        <end position="28"/>
    </location>
</feature>
<dbReference type="SUPFAM" id="SSF111369">
    <property type="entry name" value="HlyD-like secretion proteins"/>
    <property type="match status" value="1"/>
</dbReference>
<dbReference type="EMBL" id="JAYWLC010000005">
    <property type="protein sequence ID" value="MER5171715.1"/>
    <property type="molecule type" value="Genomic_DNA"/>
</dbReference>
<dbReference type="PANTHER" id="PTHR30469:SF11">
    <property type="entry name" value="BLL4320 PROTEIN"/>
    <property type="match status" value="1"/>
</dbReference>
<proteinExistence type="inferred from homology"/>
<dbReference type="Pfam" id="PF25954">
    <property type="entry name" value="Beta-barrel_RND_2"/>
    <property type="match status" value="1"/>
</dbReference>
<evidence type="ECO:0000313" key="5">
    <source>
        <dbReference type="EMBL" id="MER5171715.1"/>
    </source>
</evidence>
<name>A0ABV1SFP0_9RHOB</name>
<organism evidence="5 6">
    <name type="scientific">Thioclava kandeliae</name>
    <dbReference type="NCBI Taxonomy" id="3070818"/>
    <lineage>
        <taxon>Bacteria</taxon>
        <taxon>Pseudomonadati</taxon>
        <taxon>Pseudomonadota</taxon>
        <taxon>Alphaproteobacteria</taxon>
        <taxon>Rhodobacterales</taxon>
        <taxon>Paracoccaceae</taxon>
        <taxon>Thioclava</taxon>
    </lineage>
</organism>
<comment type="similarity">
    <text evidence="1">Belongs to the membrane fusion protein (MFP) (TC 8.A.1) family.</text>
</comment>
<sequence length="379" mass="40259">MFRRLLSPTIAIILLIVVAGGIIGFNLFREKMIGQFFATMQAPPVVVSVTEVRPVTWTPGIEAIGTANAAEGTDLAVEAAGIVREINFTANAEVKQGDLLVQIDDRQERADLAAAQASLELAQTSLERAQKLSDRGVSAVSTLDSAIADATTAHSSVEKLKAVLETKRLLAPFDGTIGIPQVDLGEYATVGTTYATLQNASKMHVDFTLSEQQVRNVSVGQDVQVTSEIGGITREGKIVGIEPKIDANSRLVGVRAMIPNEDRALTPGQFLQVRVILPTEDGVIALPQTVITSSLYGDSVYAVRDEQSDGETRQIVKQVFVKLGRRSGDMVEITDGVTAGDKIVNAGQNRLNLGATVTIDNSITLPADPGSDIAPDASK</sequence>
<dbReference type="InterPro" id="IPR058625">
    <property type="entry name" value="MdtA-like_BSH"/>
</dbReference>
<dbReference type="Gene3D" id="2.40.50.100">
    <property type="match status" value="1"/>
</dbReference>
<dbReference type="Proteomes" id="UP001438953">
    <property type="component" value="Unassembled WGS sequence"/>
</dbReference>
<feature type="domain" description="CusB-like beta-barrel" evidence="4">
    <location>
        <begin position="206"/>
        <end position="275"/>
    </location>
</feature>
<evidence type="ECO:0000259" key="4">
    <source>
        <dbReference type="Pfam" id="PF25954"/>
    </source>
</evidence>
<dbReference type="Gene3D" id="1.10.287.470">
    <property type="entry name" value="Helix hairpin bin"/>
    <property type="match status" value="1"/>
</dbReference>
<reference evidence="5 6" key="2">
    <citation type="submission" date="2024-06" db="EMBL/GenBank/DDBJ databases">
        <title>Thioclava kandeliae sp. nov. from a rhizosphere soil sample of Kandelia candel in a mangrove.</title>
        <authorList>
            <person name="Mu T."/>
        </authorList>
    </citation>
    <scope>NUCLEOTIDE SEQUENCE [LARGE SCALE GENOMIC DNA]</scope>
    <source>
        <strain evidence="5 6">CPCC 100088</strain>
    </source>
</reference>